<reference evidence="1" key="2">
    <citation type="submission" date="2020-09" db="EMBL/GenBank/DDBJ databases">
        <title>Reference genome assembly for Australian Ascochyta lentis isolate Al4.</title>
        <authorList>
            <person name="Lee R.C."/>
            <person name="Farfan-Caceres L.M."/>
            <person name="Debler J.W."/>
            <person name="Williams A.H."/>
            <person name="Henares B.M."/>
        </authorList>
    </citation>
    <scope>NUCLEOTIDE SEQUENCE</scope>
    <source>
        <strain evidence="1">Al4</strain>
    </source>
</reference>
<accession>A0A8H7MN93</accession>
<organism evidence="1 2">
    <name type="scientific">Ascochyta lentis</name>
    <dbReference type="NCBI Taxonomy" id="205686"/>
    <lineage>
        <taxon>Eukaryota</taxon>
        <taxon>Fungi</taxon>
        <taxon>Dikarya</taxon>
        <taxon>Ascomycota</taxon>
        <taxon>Pezizomycotina</taxon>
        <taxon>Dothideomycetes</taxon>
        <taxon>Pleosporomycetidae</taxon>
        <taxon>Pleosporales</taxon>
        <taxon>Pleosporineae</taxon>
        <taxon>Didymellaceae</taxon>
        <taxon>Ascochyta</taxon>
    </lineage>
</organism>
<comment type="caution">
    <text evidence="1">The sequence shown here is derived from an EMBL/GenBank/DDBJ whole genome shotgun (WGS) entry which is preliminary data.</text>
</comment>
<dbReference type="EMBL" id="RZGK01000002">
    <property type="protein sequence ID" value="KAF9701797.1"/>
    <property type="molecule type" value="Genomic_DNA"/>
</dbReference>
<sequence>MPPFNKVVSKKFISSVVKDGKTVAVSAATKTSTWTRDDDTAQKVGELLKDSLDSWSGRLPEGTEEICSRETEHKSDSDKRNHITAVCFNAKGQGKTIHVPVKKA</sequence>
<evidence type="ECO:0000313" key="2">
    <source>
        <dbReference type="Proteomes" id="UP000651452"/>
    </source>
</evidence>
<protein>
    <submittedName>
        <fullName evidence="1">Uncharacterized protein</fullName>
    </submittedName>
</protein>
<dbReference type="AlphaFoldDB" id="A0A8H7MN93"/>
<name>A0A8H7MN93_9PLEO</name>
<keyword evidence="2" id="KW-1185">Reference proteome</keyword>
<dbReference type="OrthoDB" id="3827601at2759"/>
<proteinExistence type="predicted"/>
<gene>
    <name evidence="1" type="ORF">EKO04_001097</name>
</gene>
<evidence type="ECO:0000313" key="1">
    <source>
        <dbReference type="EMBL" id="KAF9701797.1"/>
    </source>
</evidence>
<reference evidence="1" key="1">
    <citation type="submission" date="2018-12" db="EMBL/GenBank/DDBJ databases">
        <authorList>
            <person name="Syme R.A."/>
            <person name="Farfan-Caceres L."/>
            <person name="Lichtenzveig J."/>
        </authorList>
    </citation>
    <scope>NUCLEOTIDE SEQUENCE</scope>
    <source>
        <strain evidence="1">Al4</strain>
    </source>
</reference>
<dbReference type="Proteomes" id="UP000651452">
    <property type="component" value="Unassembled WGS sequence"/>
</dbReference>